<evidence type="ECO:0000256" key="1">
    <source>
        <dbReference type="SAM" id="MobiDB-lite"/>
    </source>
</evidence>
<dbReference type="InterPro" id="IPR014729">
    <property type="entry name" value="Rossmann-like_a/b/a_fold"/>
</dbReference>
<feature type="compositionally biased region" description="Basic residues" evidence="1">
    <location>
        <begin position="237"/>
        <end position="249"/>
    </location>
</feature>
<feature type="region of interest" description="Disordered" evidence="1">
    <location>
        <begin position="404"/>
        <end position="455"/>
    </location>
</feature>
<feature type="compositionally biased region" description="Polar residues" evidence="1">
    <location>
        <begin position="426"/>
        <end position="448"/>
    </location>
</feature>
<dbReference type="OrthoDB" id="843225at2759"/>
<proteinExistence type="predicted"/>
<evidence type="ECO:0000313" key="2">
    <source>
        <dbReference type="EMBL" id="SCV03464.1"/>
    </source>
</evidence>
<sequence>MRSDKKGPDAERMEQSEELNYVPSVSFDTVPLLAGIACESGDENHDCHDHTLEYTEDEFYDDETPADYSGYPNHDRRTVIDSTINGLDGFHIGWDGRITRTDYPSRPTIVNDALVLSKVHKTWLARWRSRQACMESRLRSGTTHFVFPALITPMESNAKPSGTSGYTPLTKEERRRALIIGKKVGFPNSPRTIVCHISGRKYTWTALDWLLKQFSQDVDHLVIIANIPKMSGSGSRSRSRSRSAIRRSRPIASSRRLSATSETMYRTFSAEPADEQNRQKHEEWLEWASGYDAGRIKEVLNNILKYVTCVLPENRAVKVTVEIVLGKTKKILVDSINVYHPDLMVLSSVRSGETESMVKWKSRSLVDKACQTFPVPVVLVPVKTLLELERDVKDQLEMQIAAKSAESSNHMPQLHHANTAPGILNHTGTPDPSSSAGPRTEGSSTSSIDSEDTGIDSSVSLINNNALSANTRLRDDLMTLRKETKAKTEAMKENNSLTSDQQLIASVDVIFDATLKFADLLDALNQSTESLVELKREFTGNASKEMARSRKSMLDVVGSPKVSKLNQQKKGTPLKGQIKLPATGADPSDSIVANGGNNAVPKIQIKFAPEVKDKDGTASAERNAIERTFSYDATLRSHSSNSIENSLRDTDLRKVRSASVLKPTKSATSVSSDIKKKSKGLFSFLGGFDSGSGSTGSTPSTSRRNSIGSEASGIILNAPKKKKRSRFFGLRKS</sequence>
<organism evidence="2 3">
    <name type="scientific">Lachancea meyersii CBS 8951</name>
    <dbReference type="NCBI Taxonomy" id="1266667"/>
    <lineage>
        <taxon>Eukaryota</taxon>
        <taxon>Fungi</taxon>
        <taxon>Dikarya</taxon>
        <taxon>Ascomycota</taxon>
        <taxon>Saccharomycotina</taxon>
        <taxon>Saccharomycetes</taxon>
        <taxon>Saccharomycetales</taxon>
        <taxon>Saccharomycetaceae</taxon>
        <taxon>Lachancea</taxon>
    </lineage>
</organism>
<feature type="region of interest" description="Disordered" evidence="1">
    <location>
        <begin position="230"/>
        <end position="260"/>
    </location>
</feature>
<dbReference type="EMBL" id="LT598480">
    <property type="protein sequence ID" value="SCV03464.1"/>
    <property type="molecule type" value="Genomic_DNA"/>
</dbReference>
<feature type="region of interest" description="Disordered" evidence="1">
    <location>
        <begin position="689"/>
        <end position="715"/>
    </location>
</feature>
<gene>
    <name evidence="2" type="ORF">LAME_0H10638G</name>
</gene>
<reference evidence="3" key="1">
    <citation type="submission" date="2016-03" db="EMBL/GenBank/DDBJ databases">
        <authorList>
            <person name="Devillers Hugo."/>
        </authorList>
    </citation>
    <scope>NUCLEOTIDE SEQUENCE [LARGE SCALE GENOMIC DNA]</scope>
</reference>
<feature type="region of interest" description="Disordered" evidence="1">
    <location>
        <begin position="559"/>
        <end position="593"/>
    </location>
</feature>
<keyword evidence="3" id="KW-1185">Reference proteome</keyword>
<evidence type="ECO:0000313" key="3">
    <source>
        <dbReference type="Proteomes" id="UP000191144"/>
    </source>
</evidence>
<dbReference type="Gene3D" id="3.40.50.620">
    <property type="entry name" value="HUPs"/>
    <property type="match status" value="1"/>
</dbReference>
<dbReference type="AlphaFoldDB" id="A0A1G4KGD6"/>
<dbReference type="Proteomes" id="UP000191144">
    <property type="component" value="Chromosome H"/>
</dbReference>
<protein>
    <submittedName>
        <fullName evidence="2">LAME_0H10638g1_1</fullName>
    </submittedName>
</protein>
<name>A0A1G4KGD6_9SACH</name>
<accession>A0A1G4KGD6</accession>